<proteinExistence type="predicted"/>
<comment type="caution">
    <text evidence="2">The sequence shown here is derived from an EMBL/GenBank/DDBJ whole genome shotgun (WGS) entry which is preliminary data.</text>
</comment>
<keyword evidence="1" id="KW-0812">Transmembrane</keyword>
<accession>A0A1Y1USH8</accession>
<feature type="transmembrane region" description="Helical" evidence="1">
    <location>
        <begin position="443"/>
        <end position="464"/>
    </location>
</feature>
<evidence type="ECO:0000256" key="1">
    <source>
        <dbReference type="SAM" id="Phobius"/>
    </source>
</evidence>
<reference evidence="2 3" key="1">
    <citation type="submission" date="2016-08" db="EMBL/GenBank/DDBJ databases">
        <title>Genomes of anaerobic fungi encode conserved fungal cellulosomes for biomass hydrolysis.</title>
        <authorList>
            <consortium name="DOE Joint Genome Institute"/>
            <person name="Haitjema C.H."/>
            <person name="Gilmore S.P."/>
            <person name="Henske J.K."/>
            <person name="Solomon K.V."/>
            <person name="De Groot R."/>
            <person name="Kuo A."/>
            <person name="Mondo S.J."/>
            <person name="Salamov A.A."/>
            <person name="Labutti K."/>
            <person name="Zhao Z."/>
            <person name="Chiniquy J."/>
            <person name="Barry K."/>
            <person name="Brewer H.M."/>
            <person name="Purvine S.O."/>
            <person name="Wright A.T."/>
            <person name="Boxma B."/>
            <person name="Van Alen T."/>
            <person name="Hackstein J.H."/>
            <person name="Baker S.E."/>
            <person name="Grigoriev I.V."/>
            <person name="O'Malley M.A."/>
        </authorList>
    </citation>
    <scope>NUCLEOTIDE SEQUENCE [LARGE SCALE GENOMIC DNA]</scope>
    <source>
        <strain evidence="3">finn</strain>
    </source>
</reference>
<name>A0A1Y1USH8_9FUNG</name>
<dbReference type="Gene3D" id="3.40.190.10">
    <property type="entry name" value="Periplasmic binding protein-like II"/>
    <property type="match status" value="1"/>
</dbReference>
<evidence type="ECO:0000313" key="3">
    <source>
        <dbReference type="Proteomes" id="UP000193719"/>
    </source>
</evidence>
<dbReference type="OrthoDB" id="10463865at2759"/>
<dbReference type="Proteomes" id="UP000193719">
    <property type="component" value="Unassembled WGS sequence"/>
</dbReference>
<evidence type="ECO:0008006" key="4">
    <source>
        <dbReference type="Google" id="ProtNLM"/>
    </source>
</evidence>
<dbReference type="SUPFAM" id="SSF53850">
    <property type="entry name" value="Periplasmic binding protein-like II"/>
    <property type="match status" value="1"/>
</dbReference>
<keyword evidence="1" id="KW-0472">Membrane</keyword>
<dbReference type="AlphaFoldDB" id="A0A1Y1USH8"/>
<evidence type="ECO:0000313" key="2">
    <source>
        <dbReference type="EMBL" id="ORX40396.1"/>
    </source>
</evidence>
<gene>
    <name evidence="2" type="ORF">BCR36DRAFT_400882</name>
</gene>
<reference evidence="2 3" key="2">
    <citation type="submission" date="2016-08" db="EMBL/GenBank/DDBJ databases">
        <title>Pervasive Adenine N6-methylation of Active Genes in Fungi.</title>
        <authorList>
            <consortium name="DOE Joint Genome Institute"/>
            <person name="Mondo S.J."/>
            <person name="Dannebaum R.O."/>
            <person name="Kuo R.C."/>
            <person name="Labutti K."/>
            <person name="Haridas S."/>
            <person name="Kuo A."/>
            <person name="Salamov A."/>
            <person name="Ahrendt S.R."/>
            <person name="Lipzen A."/>
            <person name="Sullivan W."/>
            <person name="Andreopoulos W.B."/>
            <person name="Clum A."/>
            <person name="Lindquist E."/>
            <person name="Daum C."/>
            <person name="Ramamoorthy G.K."/>
            <person name="Gryganskyi A."/>
            <person name="Culley D."/>
            <person name="Magnuson J.K."/>
            <person name="James T.Y."/>
            <person name="O'Malley M.A."/>
            <person name="Stajich J.E."/>
            <person name="Spatafora J.W."/>
            <person name="Visel A."/>
            <person name="Grigoriev I.V."/>
        </authorList>
    </citation>
    <scope>NUCLEOTIDE SEQUENCE [LARGE SCALE GENOMIC DNA]</scope>
    <source>
        <strain evidence="3">finn</strain>
    </source>
</reference>
<sequence length="569" mass="66361">MKCYANEINLQLLIEEPNTGEFFNCTNYSTLQNNFFLKFYNSYSELNRIHLNFTCFSRNNSFSKETYSEFIIKEIKKSNYDILIVDEKFLFNDVSFIESGFANHQYDIRNIRDNYMNLANIYNTTRFSYHTANALENGFLTDKDLFGLPYEQDFNLIYYNKINLVDKSINSLTWDDVLLMVNPSNNKSTNSNPAAYIELNLNDDDELLDFFIEYTTNKYNIKINGTNFETIFYGEKSLDLFNSFQSFITKLSTFSIDKPFEKTQKNIYNSLLDNEVFLTRGKASHYKYIETKNKTFLVSLPPKNTTVTNIKYAIINKNSNYSADLLKNVTLNLISEEMQIFRADNFGAIPTFDVSKKDQIESIGRYCHENSELCELMDNMNRINIKEAFKGKYNPPFIEIRLLLPQAIRNFLAGLSYSYISNIFENINMLVIDHSKRKDTIKISFHISFIITILGSLIPLILLLKYKKHPYLKSYSPLYPIETFSSNNESRLSQYINAPDISLFIKNRKNSQINNKKSKPDKSSVEIINEDATSDTCIENDIIFDNPNNIFFNQSLQRINDQENSTLVK</sequence>
<dbReference type="EMBL" id="MCFH01000095">
    <property type="protein sequence ID" value="ORX40396.1"/>
    <property type="molecule type" value="Genomic_DNA"/>
</dbReference>
<protein>
    <recommendedName>
        <fullName evidence="4">Periplasmic binding protein-like II</fullName>
    </recommendedName>
</protein>
<organism evidence="2 3">
    <name type="scientific">Piromyces finnis</name>
    <dbReference type="NCBI Taxonomy" id="1754191"/>
    <lineage>
        <taxon>Eukaryota</taxon>
        <taxon>Fungi</taxon>
        <taxon>Fungi incertae sedis</taxon>
        <taxon>Chytridiomycota</taxon>
        <taxon>Chytridiomycota incertae sedis</taxon>
        <taxon>Neocallimastigomycetes</taxon>
        <taxon>Neocallimastigales</taxon>
        <taxon>Neocallimastigaceae</taxon>
        <taxon>Piromyces</taxon>
    </lineage>
</organism>
<keyword evidence="1" id="KW-1133">Transmembrane helix</keyword>
<keyword evidence="3" id="KW-1185">Reference proteome</keyword>